<evidence type="ECO:0000256" key="7">
    <source>
        <dbReference type="RuleBase" id="RU004336"/>
    </source>
</evidence>
<reference evidence="10 11" key="1">
    <citation type="journal article" date="2017" name="Nature">
        <title>The Apostasia genome and the evolution of orchids.</title>
        <authorList>
            <person name="Zhang G.Q."/>
            <person name="Liu K.W."/>
            <person name="Li Z."/>
            <person name="Lohaus R."/>
            <person name="Hsiao Y.Y."/>
            <person name="Niu S.C."/>
            <person name="Wang J.Y."/>
            <person name="Lin Y.C."/>
            <person name="Xu Q."/>
            <person name="Chen L.J."/>
            <person name="Yoshida K."/>
            <person name="Fujiwara S."/>
            <person name="Wang Z.W."/>
            <person name="Zhang Y.Q."/>
            <person name="Mitsuda N."/>
            <person name="Wang M."/>
            <person name="Liu G.H."/>
            <person name="Pecoraro L."/>
            <person name="Huang H.X."/>
            <person name="Xiao X.J."/>
            <person name="Lin M."/>
            <person name="Wu X.Y."/>
            <person name="Wu W.L."/>
            <person name="Chen Y.Y."/>
            <person name="Chang S.B."/>
            <person name="Sakamoto S."/>
            <person name="Ohme-Takagi M."/>
            <person name="Yagi M."/>
            <person name="Zeng S.J."/>
            <person name="Shen C.Y."/>
            <person name="Yeh C.M."/>
            <person name="Luo Y.B."/>
            <person name="Tsai W.C."/>
            <person name="Van de Peer Y."/>
            <person name="Liu Z.J."/>
        </authorList>
    </citation>
    <scope>NUCLEOTIDE SEQUENCE [LARGE SCALE GENOMIC DNA]</scope>
    <source>
        <strain evidence="11">cv. Shenzhen</strain>
        <tissue evidence="10">Stem</tissue>
    </source>
</reference>
<dbReference type="Proteomes" id="UP000236161">
    <property type="component" value="Unassembled WGS sequence"/>
</dbReference>
<dbReference type="GO" id="GO:0004673">
    <property type="term" value="F:protein histidine kinase activity"/>
    <property type="evidence" value="ECO:0007669"/>
    <property type="project" value="UniProtKB-EC"/>
</dbReference>
<dbReference type="STRING" id="1088818.A0A2I0AE40"/>
<dbReference type="Pfam" id="PF07983">
    <property type="entry name" value="X8"/>
    <property type="match status" value="1"/>
</dbReference>
<evidence type="ECO:0000259" key="9">
    <source>
        <dbReference type="SMART" id="SM00768"/>
    </source>
</evidence>
<dbReference type="Pfam" id="PF00332">
    <property type="entry name" value="Glyco_hydro_17"/>
    <property type="match status" value="1"/>
</dbReference>
<dbReference type="AlphaFoldDB" id="A0A2I0AE40"/>
<keyword evidence="8" id="KW-0812">Transmembrane</keyword>
<evidence type="ECO:0000256" key="2">
    <source>
        <dbReference type="ARBA" id="ARBA00022729"/>
    </source>
</evidence>
<keyword evidence="8" id="KW-0472">Membrane</keyword>
<dbReference type="OrthoDB" id="408788at2759"/>
<dbReference type="SUPFAM" id="SSF51445">
    <property type="entry name" value="(Trans)glycosidases"/>
    <property type="match status" value="1"/>
</dbReference>
<dbReference type="Gene3D" id="1.20.58.1040">
    <property type="match status" value="1"/>
</dbReference>
<keyword evidence="4" id="KW-1015">Disulfide bond</keyword>
<keyword evidence="10" id="KW-0808">Transferase</keyword>
<evidence type="ECO:0000313" key="11">
    <source>
        <dbReference type="Proteomes" id="UP000236161"/>
    </source>
</evidence>
<proteinExistence type="inferred from homology"/>
<dbReference type="InterPro" id="IPR017853">
    <property type="entry name" value="GH"/>
</dbReference>
<sequence>MFTHSTLAALKNVQRALNEAGHGGRIKATVPLNADVYDSVNNQPSTGSFRSDIASIMVDLFRFLAANGSPCMVNIYPFLSLTQDENFPVNFAFFDDGNVGIQDKDKTYYNVFDANFDTLVWALKKVGISDIEIIVGEIGWPTDGARHADIASAKRFYDGFLKKMASRKGTPMHPKPIKAYAFGLIDEDAKSILPGEFERHWGLLSYDGRPKFAVDLSGKGNNSRLLAGAKGVEYMEKKWCLFNPDAATDPAAIAGNIQYACSRADCSAAAEGGSCYRLSSPESDASYAFNQYFQAMDQDVRACDFDGMAMTVEKNASTERCLFPIMVVSSGERSTAAAVAGAFLFAMVAALMFTAG</sequence>
<dbReference type="InterPro" id="IPR044965">
    <property type="entry name" value="Glyco_hydro_17_plant"/>
</dbReference>
<comment type="similarity">
    <text evidence="1 6">Belongs to the glycosyl hydrolase 17 family.</text>
</comment>
<keyword evidence="8" id="KW-1133">Transmembrane helix</keyword>
<dbReference type="InterPro" id="IPR012946">
    <property type="entry name" value="X8"/>
</dbReference>
<gene>
    <name evidence="10" type="ORF">AXF42_Ash011296</name>
</gene>
<dbReference type="SMART" id="SM00768">
    <property type="entry name" value="X8"/>
    <property type="match status" value="1"/>
</dbReference>
<feature type="domain" description="X8" evidence="9">
    <location>
        <begin position="238"/>
        <end position="323"/>
    </location>
</feature>
<dbReference type="PROSITE" id="PS00587">
    <property type="entry name" value="GLYCOSYL_HYDROL_F17"/>
    <property type="match status" value="1"/>
</dbReference>
<dbReference type="PANTHER" id="PTHR32227">
    <property type="entry name" value="GLUCAN ENDO-1,3-BETA-GLUCOSIDASE BG1-RELATED-RELATED"/>
    <property type="match status" value="1"/>
</dbReference>
<protein>
    <submittedName>
        <fullName evidence="10">Glucan endo-1,3-beta-glucosidase 8</fullName>
        <ecNumber evidence="10">2.7.13.3</ecNumber>
    </submittedName>
</protein>
<dbReference type="Gene3D" id="3.20.20.80">
    <property type="entry name" value="Glycosidases"/>
    <property type="match status" value="1"/>
</dbReference>
<evidence type="ECO:0000256" key="8">
    <source>
        <dbReference type="SAM" id="Phobius"/>
    </source>
</evidence>
<dbReference type="InterPro" id="IPR000490">
    <property type="entry name" value="Glyco_hydro_17"/>
</dbReference>
<keyword evidence="11" id="KW-1185">Reference proteome</keyword>
<evidence type="ECO:0000256" key="4">
    <source>
        <dbReference type="ARBA" id="ARBA00023157"/>
    </source>
</evidence>
<evidence type="ECO:0000256" key="1">
    <source>
        <dbReference type="ARBA" id="ARBA00008773"/>
    </source>
</evidence>
<organism evidence="10 11">
    <name type="scientific">Apostasia shenzhenica</name>
    <dbReference type="NCBI Taxonomy" id="1088818"/>
    <lineage>
        <taxon>Eukaryota</taxon>
        <taxon>Viridiplantae</taxon>
        <taxon>Streptophyta</taxon>
        <taxon>Embryophyta</taxon>
        <taxon>Tracheophyta</taxon>
        <taxon>Spermatophyta</taxon>
        <taxon>Magnoliopsida</taxon>
        <taxon>Liliopsida</taxon>
        <taxon>Asparagales</taxon>
        <taxon>Orchidaceae</taxon>
        <taxon>Apostasioideae</taxon>
        <taxon>Apostasia</taxon>
    </lineage>
</organism>
<evidence type="ECO:0000256" key="3">
    <source>
        <dbReference type="ARBA" id="ARBA00022801"/>
    </source>
</evidence>
<dbReference type="EMBL" id="KZ451988">
    <property type="protein sequence ID" value="PKA53817.1"/>
    <property type="molecule type" value="Genomic_DNA"/>
</dbReference>
<keyword evidence="3 7" id="KW-0378">Hydrolase</keyword>
<dbReference type="GO" id="GO:0004553">
    <property type="term" value="F:hydrolase activity, hydrolyzing O-glycosyl compounds"/>
    <property type="evidence" value="ECO:0007669"/>
    <property type="project" value="InterPro"/>
</dbReference>
<evidence type="ECO:0000313" key="10">
    <source>
        <dbReference type="EMBL" id="PKA53817.1"/>
    </source>
</evidence>
<keyword evidence="5 7" id="KW-0326">Glycosidase</keyword>
<keyword evidence="2" id="KW-0732">Signal</keyword>
<name>A0A2I0AE40_9ASPA</name>
<accession>A0A2I0AE40</accession>
<dbReference type="EC" id="2.7.13.3" evidence="10"/>
<feature type="transmembrane region" description="Helical" evidence="8">
    <location>
        <begin position="336"/>
        <end position="355"/>
    </location>
</feature>
<evidence type="ECO:0000256" key="5">
    <source>
        <dbReference type="ARBA" id="ARBA00023295"/>
    </source>
</evidence>
<dbReference type="GO" id="GO:0005975">
    <property type="term" value="P:carbohydrate metabolic process"/>
    <property type="evidence" value="ECO:0007669"/>
    <property type="project" value="InterPro"/>
</dbReference>
<evidence type="ECO:0000256" key="6">
    <source>
        <dbReference type="RuleBase" id="RU004335"/>
    </source>
</evidence>